<gene>
    <name evidence="2" type="ORF">NDU88_009996</name>
</gene>
<feature type="region of interest" description="Disordered" evidence="1">
    <location>
        <begin position="30"/>
        <end position="69"/>
    </location>
</feature>
<comment type="caution">
    <text evidence="2">The sequence shown here is derived from an EMBL/GenBank/DDBJ whole genome shotgun (WGS) entry which is preliminary data.</text>
</comment>
<name>A0AAV7PTM9_PLEWA</name>
<sequence length="116" mass="12636">MALASEPIKNYARRLEVRITVGDWRVARKDAGKEADENIPEGVGPAETGRRRGVGDPQGGNSDLEDDQQHVGGNIQMVKEEKNPGARLTVPAMLQEEERGYYRCVTGSLSGEGGWV</sequence>
<keyword evidence="3" id="KW-1185">Reference proteome</keyword>
<proteinExistence type="predicted"/>
<dbReference type="EMBL" id="JANPWB010000011">
    <property type="protein sequence ID" value="KAJ1131661.1"/>
    <property type="molecule type" value="Genomic_DNA"/>
</dbReference>
<dbReference type="Proteomes" id="UP001066276">
    <property type="component" value="Chromosome 7"/>
</dbReference>
<evidence type="ECO:0000256" key="1">
    <source>
        <dbReference type="SAM" id="MobiDB-lite"/>
    </source>
</evidence>
<protein>
    <submittedName>
        <fullName evidence="2">Uncharacterized protein</fullName>
    </submittedName>
</protein>
<reference evidence="2" key="1">
    <citation type="journal article" date="2022" name="bioRxiv">
        <title>Sequencing and chromosome-scale assembly of the giantPleurodeles waltlgenome.</title>
        <authorList>
            <person name="Brown T."/>
            <person name="Elewa A."/>
            <person name="Iarovenko S."/>
            <person name="Subramanian E."/>
            <person name="Araus A.J."/>
            <person name="Petzold A."/>
            <person name="Susuki M."/>
            <person name="Suzuki K.-i.T."/>
            <person name="Hayashi T."/>
            <person name="Toyoda A."/>
            <person name="Oliveira C."/>
            <person name="Osipova E."/>
            <person name="Leigh N.D."/>
            <person name="Simon A."/>
            <person name="Yun M.H."/>
        </authorList>
    </citation>
    <scope>NUCLEOTIDE SEQUENCE</scope>
    <source>
        <strain evidence="2">20211129_DDA</strain>
        <tissue evidence="2">Liver</tissue>
    </source>
</reference>
<organism evidence="2 3">
    <name type="scientific">Pleurodeles waltl</name>
    <name type="common">Iberian ribbed newt</name>
    <dbReference type="NCBI Taxonomy" id="8319"/>
    <lineage>
        <taxon>Eukaryota</taxon>
        <taxon>Metazoa</taxon>
        <taxon>Chordata</taxon>
        <taxon>Craniata</taxon>
        <taxon>Vertebrata</taxon>
        <taxon>Euteleostomi</taxon>
        <taxon>Amphibia</taxon>
        <taxon>Batrachia</taxon>
        <taxon>Caudata</taxon>
        <taxon>Salamandroidea</taxon>
        <taxon>Salamandridae</taxon>
        <taxon>Pleurodelinae</taxon>
        <taxon>Pleurodeles</taxon>
    </lineage>
</organism>
<evidence type="ECO:0000313" key="2">
    <source>
        <dbReference type="EMBL" id="KAJ1131661.1"/>
    </source>
</evidence>
<accession>A0AAV7PTM9</accession>
<evidence type="ECO:0000313" key="3">
    <source>
        <dbReference type="Proteomes" id="UP001066276"/>
    </source>
</evidence>
<dbReference type="AlphaFoldDB" id="A0AAV7PTM9"/>